<dbReference type="GO" id="GO:0006355">
    <property type="term" value="P:regulation of DNA-templated transcription"/>
    <property type="evidence" value="ECO:0007669"/>
    <property type="project" value="InterPro"/>
</dbReference>
<dbReference type="RefSeq" id="WP_092381205.1">
    <property type="nucleotide sequence ID" value="NZ_BOPI01000002.1"/>
</dbReference>
<keyword evidence="2" id="KW-1185">Reference proteome</keyword>
<dbReference type="SUPFAM" id="SSF47598">
    <property type="entry name" value="Ribbon-helix-helix"/>
    <property type="match status" value="1"/>
</dbReference>
<dbReference type="SUPFAM" id="SSF143100">
    <property type="entry name" value="TTHA1013/TTHA0281-like"/>
    <property type="match status" value="1"/>
</dbReference>
<evidence type="ECO:0000313" key="2">
    <source>
        <dbReference type="Proteomes" id="UP000198707"/>
    </source>
</evidence>
<reference evidence="2" key="1">
    <citation type="submission" date="2016-10" db="EMBL/GenBank/DDBJ databases">
        <authorList>
            <person name="Varghese N."/>
            <person name="Submissions S."/>
        </authorList>
    </citation>
    <scope>NUCLEOTIDE SEQUENCE [LARGE SCALE GENOMIC DNA]</scope>
    <source>
        <strain evidence="2">CGMCC 4.7038</strain>
    </source>
</reference>
<dbReference type="InterPro" id="IPR013321">
    <property type="entry name" value="Arc_rbn_hlx_hlx"/>
</dbReference>
<dbReference type="OrthoDB" id="5297106at2"/>
<accession>A0A1H7AHG4</accession>
<dbReference type="STRING" id="1144548.SAMN05443287_106124"/>
<dbReference type="Gene3D" id="1.10.1220.10">
    <property type="entry name" value="Met repressor-like"/>
    <property type="match status" value="1"/>
</dbReference>
<dbReference type="Pfam" id="PF05534">
    <property type="entry name" value="HicB"/>
    <property type="match status" value="1"/>
</dbReference>
<protein>
    <submittedName>
        <fullName evidence="1">Predicted nuclease of the RNAse H fold, HicB family</fullName>
    </submittedName>
</protein>
<proteinExistence type="predicted"/>
<dbReference type="InterPro" id="IPR035069">
    <property type="entry name" value="TTHA1013/TTHA0281-like"/>
</dbReference>
<organism evidence="1 2">
    <name type="scientific">Micromonospora phaseoli</name>
    <dbReference type="NCBI Taxonomy" id="1144548"/>
    <lineage>
        <taxon>Bacteria</taxon>
        <taxon>Bacillati</taxon>
        <taxon>Actinomycetota</taxon>
        <taxon>Actinomycetes</taxon>
        <taxon>Micromonosporales</taxon>
        <taxon>Micromonosporaceae</taxon>
        <taxon>Micromonospora</taxon>
    </lineage>
</organism>
<dbReference type="EMBL" id="FNYV01000006">
    <property type="protein sequence ID" value="SEJ64758.1"/>
    <property type="molecule type" value="Genomic_DNA"/>
</dbReference>
<dbReference type="Proteomes" id="UP000198707">
    <property type="component" value="Unassembled WGS sequence"/>
</dbReference>
<dbReference type="Gene3D" id="3.30.160.250">
    <property type="match status" value="1"/>
</dbReference>
<gene>
    <name evidence="1" type="ORF">SAMN05443287_106124</name>
</gene>
<dbReference type="InterPro" id="IPR010985">
    <property type="entry name" value="Ribbon_hlx_hlx"/>
</dbReference>
<dbReference type="AlphaFoldDB" id="A0A1H7AHG4"/>
<sequence length="114" mass="12939">MESDARAEIFHYTYRVTWSAQDDEFVATCVEFPSLSWLASSQIEALQGLQALLLEVIADMEEQGEEVPQPFAERSYSGKFNLRVGESLHRELSIQAAEDGLSLNQYILRRLRAA</sequence>
<name>A0A1H7AHG4_9ACTN</name>
<evidence type="ECO:0000313" key="1">
    <source>
        <dbReference type="EMBL" id="SEJ64758.1"/>
    </source>
</evidence>
<dbReference type="InterPro" id="IPR008651">
    <property type="entry name" value="Uncharacterised_HicB"/>
</dbReference>